<gene>
    <name evidence="2" type="ORF">HPB51_026593</name>
</gene>
<dbReference type="EMBL" id="JABSTU010000886">
    <property type="protein sequence ID" value="KAH7986889.1"/>
    <property type="molecule type" value="Genomic_DNA"/>
</dbReference>
<reference evidence="2" key="1">
    <citation type="journal article" date="2020" name="Cell">
        <title>Large-Scale Comparative Analyses of Tick Genomes Elucidate Their Genetic Diversity and Vector Capacities.</title>
        <authorList>
            <consortium name="Tick Genome and Microbiome Consortium (TIGMIC)"/>
            <person name="Jia N."/>
            <person name="Wang J."/>
            <person name="Shi W."/>
            <person name="Du L."/>
            <person name="Sun Y."/>
            <person name="Zhan W."/>
            <person name="Jiang J.F."/>
            <person name="Wang Q."/>
            <person name="Zhang B."/>
            <person name="Ji P."/>
            <person name="Bell-Sakyi L."/>
            <person name="Cui X.M."/>
            <person name="Yuan T.T."/>
            <person name="Jiang B.G."/>
            <person name="Yang W.F."/>
            <person name="Lam T.T."/>
            <person name="Chang Q.C."/>
            <person name="Ding S.J."/>
            <person name="Wang X.J."/>
            <person name="Zhu J.G."/>
            <person name="Ruan X.D."/>
            <person name="Zhao L."/>
            <person name="Wei J.T."/>
            <person name="Ye R.Z."/>
            <person name="Que T.C."/>
            <person name="Du C.H."/>
            <person name="Zhou Y.H."/>
            <person name="Cheng J.X."/>
            <person name="Dai P.F."/>
            <person name="Guo W.B."/>
            <person name="Han X.H."/>
            <person name="Huang E.J."/>
            <person name="Li L.F."/>
            <person name="Wei W."/>
            <person name="Gao Y.C."/>
            <person name="Liu J.Z."/>
            <person name="Shao H.Z."/>
            <person name="Wang X."/>
            <person name="Wang C.C."/>
            <person name="Yang T.C."/>
            <person name="Huo Q.B."/>
            <person name="Li W."/>
            <person name="Chen H.Y."/>
            <person name="Chen S.E."/>
            <person name="Zhou L.G."/>
            <person name="Ni X.B."/>
            <person name="Tian J.H."/>
            <person name="Sheng Y."/>
            <person name="Liu T."/>
            <person name="Pan Y.S."/>
            <person name="Xia L.Y."/>
            <person name="Li J."/>
            <person name="Zhao F."/>
            <person name="Cao W.C."/>
        </authorList>
    </citation>
    <scope>NUCLEOTIDE SEQUENCE</scope>
    <source>
        <strain evidence="2">Rmic-2018</strain>
    </source>
</reference>
<evidence type="ECO:0000256" key="1">
    <source>
        <dbReference type="SAM" id="MobiDB-lite"/>
    </source>
</evidence>
<evidence type="ECO:0000313" key="2">
    <source>
        <dbReference type="EMBL" id="KAH7986889.1"/>
    </source>
</evidence>
<evidence type="ECO:0000313" key="3">
    <source>
        <dbReference type="Proteomes" id="UP000821866"/>
    </source>
</evidence>
<comment type="caution">
    <text evidence="2">The sequence shown here is derived from an EMBL/GenBank/DDBJ whole genome shotgun (WGS) entry which is preliminary data.</text>
</comment>
<reference evidence="2" key="2">
    <citation type="submission" date="2021-09" db="EMBL/GenBank/DDBJ databases">
        <authorList>
            <person name="Jia N."/>
            <person name="Wang J."/>
            <person name="Shi W."/>
            <person name="Du L."/>
            <person name="Sun Y."/>
            <person name="Zhan W."/>
            <person name="Jiang J."/>
            <person name="Wang Q."/>
            <person name="Zhang B."/>
            <person name="Ji P."/>
            <person name="Sakyi L.B."/>
            <person name="Cui X."/>
            <person name="Yuan T."/>
            <person name="Jiang B."/>
            <person name="Yang W."/>
            <person name="Lam T.T.-Y."/>
            <person name="Chang Q."/>
            <person name="Ding S."/>
            <person name="Wang X."/>
            <person name="Zhu J."/>
            <person name="Ruan X."/>
            <person name="Zhao L."/>
            <person name="Wei J."/>
            <person name="Que T."/>
            <person name="Du C."/>
            <person name="Cheng J."/>
            <person name="Dai P."/>
            <person name="Han X."/>
            <person name="Huang E."/>
            <person name="Gao Y."/>
            <person name="Liu J."/>
            <person name="Shao H."/>
            <person name="Ye R."/>
            <person name="Li L."/>
            <person name="Wei W."/>
            <person name="Wang X."/>
            <person name="Wang C."/>
            <person name="Huo Q."/>
            <person name="Li W."/>
            <person name="Guo W."/>
            <person name="Chen H."/>
            <person name="Chen S."/>
            <person name="Zhou L."/>
            <person name="Zhou L."/>
            <person name="Ni X."/>
            <person name="Tian J."/>
            <person name="Zhou Y."/>
            <person name="Sheng Y."/>
            <person name="Liu T."/>
            <person name="Pan Y."/>
            <person name="Xia L."/>
            <person name="Li J."/>
            <person name="Zhao F."/>
            <person name="Cao W."/>
        </authorList>
    </citation>
    <scope>NUCLEOTIDE SEQUENCE</scope>
    <source>
        <strain evidence="2">Rmic-2018</strain>
        <tissue evidence="2">Larvae</tissue>
    </source>
</reference>
<feature type="region of interest" description="Disordered" evidence="1">
    <location>
        <begin position="87"/>
        <end position="107"/>
    </location>
</feature>
<feature type="compositionally biased region" description="Polar residues" evidence="1">
    <location>
        <begin position="87"/>
        <end position="98"/>
    </location>
</feature>
<name>A0A9J6D287_RHIMP</name>
<accession>A0A9J6D287</accession>
<dbReference type="Proteomes" id="UP000821866">
    <property type="component" value="Unassembled WGS sequence"/>
</dbReference>
<keyword evidence="3" id="KW-1185">Reference proteome</keyword>
<dbReference type="AlphaFoldDB" id="A0A9J6D287"/>
<sequence>MAAGITAIQACTDSVCPTVMHNIVVVLTENEDNTRKVLAFKNIGANGKEHEVAVYAATEGNYVKGGIRNVERDIGYTEVAKILIHQGNPTGSRSQPHQKYQLRRHSF</sequence>
<proteinExistence type="predicted"/>
<protein>
    <submittedName>
        <fullName evidence="2">Uncharacterized protein</fullName>
    </submittedName>
</protein>
<organism evidence="2 3">
    <name type="scientific">Rhipicephalus microplus</name>
    <name type="common">Cattle tick</name>
    <name type="synonym">Boophilus microplus</name>
    <dbReference type="NCBI Taxonomy" id="6941"/>
    <lineage>
        <taxon>Eukaryota</taxon>
        <taxon>Metazoa</taxon>
        <taxon>Ecdysozoa</taxon>
        <taxon>Arthropoda</taxon>
        <taxon>Chelicerata</taxon>
        <taxon>Arachnida</taxon>
        <taxon>Acari</taxon>
        <taxon>Parasitiformes</taxon>
        <taxon>Ixodida</taxon>
        <taxon>Ixodoidea</taxon>
        <taxon>Ixodidae</taxon>
        <taxon>Rhipicephalinae</taxon>
        <taxon>Rhipicephalus</taxon>
        <taxon>Boophilus</taxon>
    </lineage>
</organism>